<feature type="transmembrane region" description="Helical" evidence="8">
    <location>
        <begin position="58"/>
        <end position="77"/>
    </location>
</feature>
<dbReference type="GO" id="GO:0022857">
    <property type="term" value="F:transmembrane transporter activity"/>
    <property type="evidence" value="ECO:0007669"/>
    <property type="project" value="InterPro"/>
</dbReference>
<keyword evidence="7 8" id="KW-0472">Membrane</keyword>
<feature type="transmembrane region" description="Helical" evidence="8">
    <location>
        <begin position="322"/>
        <end position="342"/>
    </location>
</feature>
<dbReference type="PANTHER" id="PTHR48021:SF46">
    <property type="entry name" value="MAJOR FACILITATOR SUPERFAMILY (MFS) PROFILE DOMAIN-CONTAINING PROTEIN"/>
    <property type="match status" value="1"/>
</dbReference>
<dbReference type="GO" id="GO:0005886">
    <property type="term" value="C:plasma membrane"/>
    <property type="evidence" value="ECO:0007669"/>
    <property type="project" value="UniProtKB-SubCell"/>
</dbReference>
<dbReference type="InterPro" id="IPR005829">
    <property type="entry name" value="Sugar_transporter_CS"/>
</dbReference>
<evidence type="ECO:0000256" key="4">
    <source>
        <dbReference type="ARBA" id="ARBA00022597"/>
    </source>
</evidence>
<dbReference type="Gene3D" id="1.20.1250.20">
    <property type="entry name" value="MFS general substrate transporter like domains"/>
    <property type="match status" value="1"/>
</dbReference>
<evidence type="ECO:0000313" key="10">
    <source>
        <dbReference type="EMBL" id="JAS31265.1"/>
    </source>
</evidence>
<evidence type="ECO:0000256" key="2">
    <source>
        <dbReference type="ARBA" id="ARBA00022448"/>
    </source>
</evidence>
<accession>A0A1B6E018</accession>
<feature type="transmembrane region" description="Helical" evidence="8">
    <location>
        <begin position="426"/>
        <end position="445"/>
    </location>
</feature>
<feature type="transmembrane region" description="Helical" evidence="8">
    <location>
        <begin position="357"/>
        <end position="381"/>
    </location>
</feature>
<keyword evidence="6 8" id="KW-1133">Transmembrane helix</keyword>
<dbReference type="PANTHER" id="PTHR48021">
    <property type="match status" value="1"/>
</dbReference>
<feature type="transmembrane region" description="Helical" evidence="8">
    <location>
        <begin position="147"/>
        <end position="165"/>
    </location>
</feature>
<dbReference type="Pfam" id="PF00083">
    <property type="entry name" value="Sugar_tr"/>
    <property type="match status" value="1"/>
</dbReference>
<dbReference type="InterPro" id="IPR050549">
    <property type="entry name" value="MFS_Trehalose_Transporter"/>
</dbReference>
<dbReference type="InterPro" id="IPR036259">
    <property type="entry name" value="MFS_trans_sf"/>
</dbReference>
<feature type="transmembrane region" description="Helical" evidence="8">
    <location>
        <begin position="17"/>
        <end position="38"/>
    </location>
</feature>
<dbReference type="InterPro" id="IPR003663">
    <property type="entry name" value="Sugar/inositol_transpt"/>
</dbReference>
<evidence type="ECO:0000256" key="5">
    <source>
        <dbReference type="ARBA" id="ARBA00022692"/>
    </source>
</evidence>
<keyword evidence="4" id="KW-0762">Sugar transport</keyword>
<dbReference type="PROSITE" id="PS50850">
    <property type="entry name" value="MFS"/>
    <property type="match status" value="1"/>
</dbReference>
<keyword evidence="2" id="KW-0813">Transport</keyword>
<evidence type="ECO:0000256" key="7">
    <source>
        <dbReference type="ARBA" id="ARBA00023136"/>
    </source>
</evidence>
<dbReference type="SUPFAM" id="SSF103473">
    <property type="entry name" value="MFS general substrate transporter"/>
    <property type="match status" value="1"/>
</dbReference>
<sequence length="463" mass="52095">MANVLINLFNDNQFRQYLAVLIATFAFLSCGMSTGWPSAVLPMLLSDHPPVKLTSEEISWVISIMNLSNMLSPYPCGFLMDRYGRKHTLLLLSILPTASWALITIGETILVLSIARILNGFWQGIVYTILPIYIAEIAEPKFRSQMGTLMSFMMSLGILITYIIAPILSYTLIAIVNGLIPIIFFCCFIWMPESPTYYLIHKDYLKAEKALNWFRGSVDKNKIIMELDVMQKSVARDMENKGTVRDIFKTRGTIKGFIIAIGLAVFQRVSGITSIVVFSSTTLPEGGFLCISRDQFVIVIGVILVVFTLIASVFIKRFGNVPLLVTTSILCGIFMFIAAVWFHYEPTTLPSFQEYKWVPYLCFAIHTVFYSLGVGSIGNAIRGEMFPTNIRAISSALTTNIASLTTFLQTKTYFPIEQRYGMQVNYYINSICCFACACFSFLFVIETKGKSLIEIQEELGRKK</sequence>
<dbReference type="PROSITE" id="PS00217">
    <property type="entry name" value="SUGAR_TRANSPORT_2"/>
    <property type="match status" value="1"/>
</dbReference>
<keyword evidence="3" id="KW-1003">Cell membrane</keyword>
<feature type="domain" description="Major facilitator superfamily (MFS) profile" evidence="9">
    <location>
        <begin position="19"/>
        <end position="448"/>
    </location>
</feature>
<comment type="subcellular location">
    <subcellularLocation>
        <location evidence="1">Cell membrane</location>
        <topology evidence="1">Multi-pass membrane protein</topology>
    </subcellularLocation>
</comment>
<gene>
    <name evidence="10" type="ORF">g.2110</name>
</gene>
<evidence type="ECO:0000256" key="1">
    <source>
        <dbReference type="ARBA" id="ARBA00004651"/>
    </source>
</evidence>
<dbReference type="InterPro" id="IPR005828">
    <property type="entry name" value="MFS_sugar_transport-like"/>
</dbReference>
<name>A0A1B6E018_9HEMI</name>
<organism evidence="10">
    <name type="scientific">Clastoptera arizonana</name>
    <name type="common">Arizona spittle bug</name>
    <dbReference type="NCBI Taxonomy" id="38151"/>
    <lineage>
        <taxon>Eukaryota</taxon>
        <taxon>Metazoa</taxon>
        <taxon>Ecdysozoa</taxon>
        <taxon>Arthropoda</taxon>
        <taxon>Hexapoda</taxon>
        <taxon>Insecta</taxon>
        <taxon>Pterygota</taxon>
        <taxon>Neoptera</taxon>
        <taxon>Paraneoptera</taxon>
        <taxon>Hemiptera</taxon>
        <taxon>Auchenorrhyncha</taxon>
        <taxon>Cercopoidea</taxon>
        <taxon>Clastopteridae</taxon>
        <taxon>Clastoptera</taxon>
    </lineage>
</organism>
<protein>
    <recommendedName>
        <fullName evidence="9">Major facilitator superfamily (MFS) profile domain-containing protein</fullName>
    </recommendedName>
</protein>
<feature type="transmembrane region" description="Helical" evidence="8">
    <location>
        <begin position="171"/>
        <end position="191"/>
    </location>
</feature>
<dbReference type="PRINTS" id="PR00171">
    <property type="entry name" value="SUGRTRNSPORT"/>
</dbReference>
<evidence type="ECO:0000256" key="6">
    <source>
        <dbReference type="ARBA" id="ARBA00022989"/>
    </source>
</evidence>
<evidence type="ECO:0000259" key="9">
    <source>
        <dbReference type="PROSITE" id="PS50850"/>
    </source>
</evidence>
<proteinExistence type="predicted"/>
<dbReference type="EMBL" id="GEDC01006033">
    <property type="protein sequence ID" value="JAS31265.1"/>
    <property type="molecule type" value="Transcribed_RNA"/>
</dbReference>
<evidence type="ECO:0000256" key="8">
    <source>
        <dbReference type="SAM" id="Phobius"/>
    </source>
</evidence>
<feature type="transmembrane region" description="Helical" evidence="8">
    <location>
        <begin position="89"/>
        <end position="111"/>
    </location>
</feature>
<dbReference type="AlphaFoldDB" id="A0A1B6E018"/>
<feature type="transmembrane region" description="Helical" evidence="8">
    <location>
        <begin position="257"/>
        <end position="276"/>
    </location>
</feature>
<reference evidence="10" key="1">
    <citation type="submission" date="2015-12" db="EMBL/GenBank/DDBJ databases">
        <title>De novo transcriptome assembly of four potential Pierce s Disease insect vectors from Arizona vineyards.</title>
        <authorList>
            <person name="Tassone E.E."/>
        </authorList>
    </citation>
    <scope>NUCLEOTIDE SEQUENCE</scope>
</reference>
<feature type="transmembrane region" description="Helical" evidence="8">
    <location>
        <begin position="296"/>
        <end position="315"/>
    </location>
</feature>
<feature type="transmembrane region" description="Helical" evidence="8">
    <location>
        <begin position="117"/>
        <end position="135"/>
    </location>
</feature>
<dbReference type="InterPro" id="IPR020846">
    <property type="entry name" value="MFS_dom"/>
</dbReference>
<keyword evidence="5 8" id="KW-0812">Transmembrane</keyword>
<dbReference type="FunFam" id="1.20.1250.20:FF:000218">
    <property type="entry name" value="facilitated trehalose transporter Tret1"/>
    <property type="match status" value="1"/>
</dbReference>
<feature type="transmembrane region" description="Helical" evidence="8">
    <location>
        <begin position="393"/>
        <end position="414"/>
    </location>
</feature>
<evidence type="ECO:0000256" key="3">
    <source>
        <dbReference type="ARBA" id="ARBA00022475"/>
    </source>
</evidence>